<dbReference type="PANTHER" id="PTHR19944:SF86">
    <property type="entry name" value="HLA CLASS II HISTOCOMPATIBILITY ANTIGEN, DR ALPHA CHAIN"/>
    <property type="match status" value="1"/>
</dbReference>
<reference evidence="14" key="2">
    <citation type="submission" date="2025-09" db="UniProtKB">
        <authorList>
            <consortium name="Ensembl"/>
        </authorList>
    </citation>
    <scope>IDENTIFICATION</scope>
</reference>
<dbReference type="InterPro" id="IPR001003">
    <property type="entry name" value="MHC_II_a_N"/>
</dbReference>
<dbReference type="InterPro" id="IPR011162">
    <property type="entry name" value="MHC_I/II-like_Ag-recog"/>
</dbReference>
<dbReference type="SMART" id="SM00920">
    <property type="entry name" value="MHC_II_alpha"/>
    <property type="match status" value="1"/>
</dbReference>
<evidence type="ECO:0000256" key="7">
    <source>
        <dbReference type="ARBA" id="ARBA00023130"/>
    </source>
</evidence>
<evidence type="ECO:0000256" key="4">
    <source>
        <dbReference type="ARBA" id="ARBA00022729"/>
    </source>
</evidence>
<keyword evidence="10" id="KW-0325">Glycoprotein</keyword>
<dbReference type="PROSITE" id="PS50835">
    <property type="entry name" value="IG_LIKE"/>
    <property type="match status" value="1"/>
</dbReference>
<dbReference type="Gene3D" id="3.10.320.10">
    <property type="entry name" value="Class II Histocompatibility Antigen, M Beta Chain, Chain B, domain 1"/>
    <property type="match status" value="1"/>
</dbReference>
<evidence type="ECO:0000256" key="2">
    <source>
        <dbReference type="ARBA" id="ARBA00007394"/>
    </source>
</evidence>
<keyword evidence="8 12" id="KW-0472">Membrane</keyword>
<comment type="subcellular location">
    <subcellularLocation>
        <location evidence="1">Membrane</location>
        <topology evidence="1">Single-pass type I membrane protein</topology>
    </subcellularLocation>
</comment>
<keyword evidence="4" id="KW-0732">Signal</keyword>
<evidence type="ECO:0000259" key="13">
    <source>
        <dbReference type="PROSITE" id="PS50835"/>
    </source>
</evidence>
<dbReference type="Pfam" id="PF00993">
    <property type="entry name" value="MHC_II_alpha"/>
    <property type="match status" value="1"/>
</dbReference>
<keyword evidence="9" id="KW-1015">Disulfide bond</keyword>
<evidence type="ECO:0000256" key="6">
    <source>
        <dbReference type="ARBA" id="ARBA00022989"/>
    </source>
</evidence>
<evidence type="ECO:0000256" key="5">
    <source>
        <dbReference type="ARBA" id="ARBA00022859"/>
    </source>
</evidence>
<feature type="domain" description="Ig-like" evidence="13">
    <location>
        <begin position="130"/>
        <end position="220"/>
    </location>
</feature>
<evidence type="ECO:0000313" key="15">
    <source>
        <dbReference type="Proteomes" id="UP000472274"/>
    </source>
</evidence>
<dbReference type="Gene3D" id="2.60.40.10">
    <property type="entry name" value="Immunoglobulins"/>
    <property type="match status" value="1"/>
</dbReference>
<dbReference type="InterPro" id="IPR007110">
    <property type="entry name" value="Ig-like_dom"/>
</dbReference>
<name>A0A674JZ67_9SAUR</name>
<evidence type="ECO:0000256" key="3">
    <source>
        <dbReference type="ARBA" id="ARBA00022692"/>
    </source>
</evidence>
<dbReference type="InterPro" id="IPR050160">
    <property type="entry name" value="MHC/Immunoglobulin"/>
</dbReference>
<organism evidence="14 15">
    <name type="scientific">Terrapene triunguis</name>
    <name type="common">Three-toed box turtle</name>
    <dbReference type="NCBI Taxonomy" id="2587831"/>
    <lineage>
        <taxon>Eukaryota</taxon>
        <taxon>Metazoa</taxon>
        <taxon>Chordata</taxon>
        <taxon>Craniata</taxon>
        <taxon>Vertebrata</taxon>
        <taxon>Euteleostomi</taxon>
        <taxon>Archelosauria</taxon>
        <taxon>Testudinata</taxon>
        <taxon>Testudines</taxon>
        <taxon>Cryptodira</taxon>
        <taxon>Durocryptodira</taxon>
        <taxon>Testudinoidea</taxon>
        <taxon>Emydidae</taxon>
        <taxon>Terrapene</taxon>
    </lineage>
</organism>
<dbReference type="GO" id="GO:0002504">
    <property type="term" value="P:antigen processing and presentation of peptide or polysaccharide antigen via MHC class II"/>
    <property type="evidence" value="ECO:0007669"/>
    <property type="project" value="UniProtKB-KW"/>
</dbReference>
<accession>A0A674JZ67</accession>
<proteinExistence type="inferred from homology"/>
<evidence type="ECO:0000256" key="10">
    <source>
        <dbReference type="ARBA" id="ARBA00023180"/>
    </source>
</evidence>
<keyword evidence="15" id="KW-1185">Reference proteome</keyword>
<dbReference type="InterPro" id="IPR003597">
    <property type="entry name" value="Ig_C1-set"/>
</dbReference>
<dbReference type="SUPFAM" id="SSF54452">
    <property type="entry name" value="MHC antigen-recognition domain"/>
    <property type="match status" value="1"/>
</dbReference>
<keyword evidence="11" id="KW-0491">MHC II</keyword>
<evidence type="ECO:0000313" key="14">
    <source>
        <dbReference type="Ensembl" id="ENSTMTP00000027116.1"/>
    </source>
</evidence>
<dbReference type="PROSITE" id="PS00290">
    <property type="entry name" value="IG_MHC"/>
    <property type="match status" value="1"/>
</dbReference>
<dbReference type="PANTHER" id="PTHR19944">
    <property type="entry name" value="MHC CLASS II-RELATED"/>
    <property type="match status" value="1"/>
</dbReference>
<dbReference type="SMART" id="SM00407">
    <property type="entry name" value="IGc1"/>
    <property type="match status" value="1"/>
</dbReference>
<dbReference type="Proteomes" id="UP000472274">
    <property type="component" value="Unplaced"/>
</dbReference>
<sequence>MCVSIKVFANSYRLIINVASLDPVSRGGAGVGADGDARLPAAENMLSQVEFYQRTDRSQQESGQYTQGFNQDEMFYVDLERKETVWRLPDFGKFASFEAQLALGNAAVGKQNLEIMIKRSNRTQAENVPPEVTVFPRGPVELGEPNILICFVDKFSPPVLSVTWLKNGQEVTGGVYETDFYPRQDNSFRKFSYLPFVPSQGDFYDCRVEHGGLPETFTIHWGEAGAPGEPAGHRAGSQDAWVLSWLWEGSGGWWLEQWGLGARTPGFYPSSGREGGVGTGSLTPCPVPLPLSPEAQVPTPVPETTETLVCALGLAVGIIGIIAGTILIIKGMKMNAARNPRGPL</sequence>
<reference evidence="14" key="1">
    <citation type="submission" date="2025-08" db="UniProtKB">
        <authorList>
            <consortium name="Ensembl"/>
        </authorList>
    </citation>
    <scope>IDENTIFICATION</scope>
</reference>
<dbReference type="SUPFAM" id="SSF48726">
    <property type="entry name" value="Immunoglobulin"/>
    <property type="match status" value="1"/>
</dbReference>
<dbReference type="InterPro" id="IPR036179">
    <property type="entry name" value="Ig-like_dom_sf"/>
</dbReference>
<protein>
    <recommendedName>
        <fullName evidence="13">Ig-like domain-containing protein</fullName>
    </recommendedName>
</protein>
<dbReference type="GeneTree" id="ENSGT00940000161847"/>
<keyword evidence="6 12" id="KW-1133">Transmembrane helix</keyword>
<dbReference type="AlphaFoldDB" id="A0A674JZ67"/>
<dbReference type="InterPro" id="IPR003006">
    <property type="entry name" value="Ig/MHC_CS"/>
</dbReference>
<evidence type="ECO:0000256" key="12">
    <source>
        <dbReference type="SAM" id="Phobius"/>
    </source>
</evidence>
<keyword evidence="3 12" id="KW-0812">Transmembrane</keyword>
<dbReference type="Pfam" id="PF07654">
    <property type="entry name" value="C1-set"/>
    <property type="match status" value="1"/>
</dbReference>
<evidence type="ECO:0000256" key="8">
    <source>
        <dbReference type="ARBA" id="ARBA00023136"/>
    </source>
</evidence>
<feature type="transmembrane region" description="Helical" evidence="12">
    <location>
        <begin position="311"/>
        <end position="329"/>
    </location>
</feature>
<dbReference type="GO" id="GO:0002250">
    <property type="term" value="P:adaptive immune response"/>
    <property type="evidence" value="ECO:0007669"/>
    <property type="project" value="UniProtKB-KW"/>
</dbReference>
<dbReference type="GO" id="GO:0042613">
    <property type="term" value="C:MHC class II protein complex"/>
    <property type="evidence" value="ECO:0007669"/>
    <property type="project" value="UniProtKB-KW"/>
</dbReference>
<evidence type="ECO:0000256" key="1">
    <source>
        <dbReference type="ARBA" id="ARBA00004479"/>
    </source>
</evidence>
<dbReference type="CDD" id="cd05767">
    <property type="entry name" value="IgC1_MHC_II_alpha"/>
    <property type="match status" value="1"/>
</dbReference>
<evidence type="ECO:0000256" key="11">
    <source>
        <dbReference type="ARBA" id="ARBA00023182"/>
    </source>
</evidence>
<dbReference type="Ensembl" id="ENSTMTT00000028093.1">
    <property type="protein sequence ID" value="ENSTMTP00000027116.1"/>
    <property type="gene ID" value="ENSTMTG00000019732.1"/>
</dbReference>
<keyword evidence="7" id="KW-1064">Adaptive immunity</keyword>
<dbReference type="InterPro" id="IPR014745">
    <property type="entry name" value="MHC_II_a/b_N"/>
</dbReference>
<comment type="similarity">
    <text evidence="2">Belongs to the MHC class II family.</text>
</comment>
<keyword evidence="5" id="KW-0391">Immunity</keyword>
<dbReference type="InParanoid" id="A0A674JZ67"/>
<evidence type="ECO:0000256" key="9">
    <source>
        <dbReference type="ARBA" id="ARBA00023157"/>
    </source>
</evidence>
<dbReference type="InterPro" id="IPR013783">
    <property type="entry name" value="Ig-like_fold"/>
</dbReference>